<dbReference type="Proteomes" id="UP000789901">
    <property type="component" value="Unassembled WGS sequence"/>
</dbReference>
<feature type="non-terminal residue" evidence="1">
    <location>
        <position position="68"/>
    </location>
</feature>
<comment type="caution">
    <text evidence="1">The sequence shown here is derived from an EMBL/GenBank/DDBJ whole genome shotgun (WGS) entry which is preliminary data.</text>
</comment>
<organism evidence="1 2">
    <name type="scientific">Gigaspora margarita</name>
    <dbReference type="NCBI Taxonomy" id="4874"/>
    <lineage>
        <taxon>Eukaryota</taxon>
        <taxon>Fungi</taxon>
        <taxon>Fungi incertae sedis</taxon>
        <taxon>Mucoromycota</taxon>
        <taxon>Glomeromycotina</taxon>
        <taxon>Glomeromycetes</taxon>
        <taxon>Diversisporales</taxon>
        <taxon>Gigasporaceae</taxon>
        <taxon>Gigaspora</taxon>
    </lineage>
</organism>
<reference evidence="1 2" key="1">
    <citation type="submission" date="2021-06" db="EMBL/GenBank/DDBJ databases">
        <authorList>
            <person name="Kallberg Y."/>
            <person name="Tangrot J."/>
            <person name="Rosling A."/>
        </authorList>
    </citation>
    <scope>NUCLEOTIDE SEQUENCE [LARGE SCALE GENOMIC DNA]</scope>
    <source>
        <strain evidence="1 2">120-4 pot B 10/14</strain>
    </source>
</reference>
<gene>
    <name evidence="1" type="ORF">GMARGA_LOCUS32150</name>
</gene>
<evidence type="ECO:0000313" key="1">
    <source>
        <dbReference type="EMBL" id="CAG8834612.1"/>
    </source>
</evidence>
<protein>
    <submittedName>
        <fullName evidence="1">3663_t:CDS:1</fullName>
    </submittedName>
</protein>
<name>A0ABN7WMV6_GIGMA</name>
<evidence type="ECO:0000313" key="2">
    <source>
        <dbReference type="Proteomes" id="UP000789901"/>
    </source>
</evidence>
<keyword evidence="2" id="KW-1185">Reference proteome</keyword>
<proteinExistence type="predicted"/>
<sequence>MLDTTEADLNELMNSILAFENCEENYMNLYNADFLVNNDIDIIGNDDNRTNEVEIFKAPNTSETSNTN</sequence>
<accession>A0ABN7WMV6</accession>
<dbReference type="EMBL" id="CAJVQB010049737">
    <property type="protein sequence ID" value="CAG8834612.1"/>
    <property type="molecule type" value="Genomic_DNA"/>
</dbReference>